<evidence type="ECO:0000313" key="2">
    <source>
        <dbReference type="EMBL" id="TGO69477.1"/>
    </source>
</evidence>
<name>A0A4Z1JKE0_9HELO</name>
<proteinExistence type="predicted"/>
<sequence length="162" mass="18644">MDLTSSSHTASLSPTPSSAIHSLASLPTAISSPQNSTSKDDNTCYITDIDYPWLVPVPIIALVVPVILEILSFVYVNNVSRLRFEKLDDRMEQLRNHERDIRTTLFEDYFQQDASELAQIRDLQNTTIVLKEELRINLRRVSRRPKEKLMKYHDGDSLRDIE</sequence>
<evidence type="ECO:0000313" key="3">
    <source>
        <dbReference type="Proteomes" id="UP000297452"/>
    </source>
</evidence>
<comment type="caution">
    <text evidence="2">The sequence shown here is derived from an EMBL/GenBank/DDBJ whole genome shotgun (WGS) entry which is preliminary data.</text>
</comment>
<keyword evidence="1" id="KW-0812">Transmembrane</keyword>
<keyword evidence="1" id="KW-1133">Transmembrane helix</keyword>
<dbReference type="Proteomes" id="UP000297452">
    <property type="component" value="Unassembled WGS sequence"/>
</dbReference>
<keyword evidence="1" id="KW-0472">Membrane</keyword>
<dbReference type="AlphaFoldDB" id="A0A4Z1JKE0"/>
<evidence type="ECO:0000256" key="1">
    <source>
        <dbReference type="SAM" id="Phobius"/>
    </source>
</evidence>
<protein>
    <submittedName>
        <fullName evidence="2">Uncharacterized protein</fullName>
    </submittedName>
</protein>
<gene>
    <name evidence="2" type="ORF">BOTNAR_0010g00110</name>
</gene>
<feature type="transmembrane region" description="Helical" evidence="1">
    <location>
        <begin position="53"/>
        <end position="76"/>
    </location>
</feature>
<accession>A0A4Z1JKE0</accession>
<dbReference type="OrthoDB" id="3560301at2759"/>
<reference evidence="2 3" key="1">
    <citation type="submission" date="2017-12" db="EMBL/GenBank/DDBJ databases">
        <title>Comparative genomics of Botrytis spp.</title>
        <authorList>
            <person name="Valero-Jimenez C.A."/>
            <person name="Tapia P."/>
            <person name="Veloso J."/>
            <person name="Silva-Moreno E."/>
            <person name="Staats M."/>
            <person name="Valdes J.H."/>
            <person name="Van Kan J.A.L."/>
        </authorList>
    </citation>
    <scope>NUCLEOTIDE SEQUENCE [LARGE SCALE GENOMIC DNA]</scope>
    <source>
        <strain evidence="2 3">MUCL2120</strain>
    </source>
</reference>
<organism evidence="2 3">
    <name type="scientific">Botryotinia narcissicola</name>
    <dbReference type="NCBI Taxonomy" id="278944"/>
    <lineage>
        <taxon>Eukaryota</taxon>
        <taxon>Fungi</taxon>
        <taxon>Dikarya</taxon>
        <taxon>Ascomycota</taxon>
        <taxon>Pezizomycotina</taxon>
        <taxon>Leotiomycetes</taxon>
        <taxon>Helotiales</taxon>
        <taxon>Sclerotiniaceae</taxon>
        <taxon>Botryotinia</taxon>
    </lineage>
</organism>
<dbReference type="EMBL" id="PQXJ01000010">
    <property type="protein sequence ID" value="TGO69477.1"/>
    <property type="molecule type" value="Genomic_DNA"/>
</dbReference>
<keyword evidence="3" id="KW-1185">Reference proteome</keyword>